<evidence type="ECO:0000313" key="3">
    <source>
        <dbReference type="Proteomes" id="UP001189429"/>
    </source>
</evidence>
<feature type="region of interest" description="Disordered" evidence="1">
    <location>
        <begin position="94"/>
        <end position="116"/>
    </location>
</feature>
<evidence type="ECO:0000313" key="2">
    <source>
        <dbReference type="EMBL" id="CAK0851297.1"/>
    </source>
</evidence>
<gene>
    <name evidence="2" type="ORF">PCOR1329_LOCUS43470</name>
</gene>
<name>A0ABN9TZC7_9DINO</name>
<reference evidence="2" key="1">
    <citation type="submission" date="2023-10" db="EMBL/GenBank/DDBJ databases">
        <authorList>
            <person name="Chen Y."/>
            <person name="Shah S."/>
            <person name="Dougan E. K."/>
            <person name="Thang M."/>
            <person name="Chan C."/>
        </authorList>
    </citation>
    <scope>NUCLEOTIDE SEQUENCE [LARGE SCALE GENOMIC DNA]</scope>
</reference>
<comment type="caution">
    <text evidence="2">The sequence shown here is derived from an EMBL/GenBank/DDBJ whole genome shotgun (WGS) entry which is preliminary data.</text>
</comment>
<feature type="region of interest" description="Disordered" evidence="1">
    <location>
        <begin position="47"/>
        <end position="77"/>
    </location>
</feature>
<dbReference type="Proteomes" id="UP001189429">
    <property type="component" value="Unassembled WGS sequence"/>
</dbReference>
<keyword evidence="3" id="KW-1185">Reference proteome</keyword>
<protein>
    <submittedName>
        <fullName evidence="2">Uncharacterized protein</fullName>
    </submittedName>
</protein>
<evidence type="ECO:0000256" key="1">
    <source>
        <dbReference type="SAM" id="MobiDB-lite"/>
    </source>
</evidence>
<accession>A0ABN9TZC7</accession>
<organism evidence="2 3">
    <name type="scientific">Prorocentrum cordatum</name>
    <dbReference type="NCBI Taxonomy" id="2364126"/>
    <lineage>
        <taxon>Eukaryota</taxon>
        <taxon>Sar</taxon>
        <taxon>Alveolata</taxon>
        <taxon>Dinophyceae</taxon>
        <taxon>Prorocentrales</taxon>
        <taxon>Prorocentraceae</taxon>
        <taxon>Prorocentrum</taxon>
    </lineage>
</organism>
<proteinExistence type="predicted"/>
<sequence>MALWRAAARGPRRGAGGVPAAGVPDFLPSAGRWEALRDDRLPVPVAQARHSGPHCVEDVRGGGRADGASPSHTPQARGGTAAFARCAFVGDDDSASSDQGLTEEEELASVDASERGSSHAGCALGGSASAAAPSALRADAPEFSPVFQELFPCFEEANYTLAECSATPEVDSLPEAHLRRHGVLGHPCCCAAAVRQSLCGGVAAPWSLRERWRPRLTRCRRH</sequence>
<dbReference type="EMBL" id="CAUYUJ010015225">
    <property type="protein sequence ID" value="CAK0851297.1"/>
    <property type="molecule type" value="Genomic_DNA"/>
</dbReference>
<feature type="compositionally biased region" description="Acidic residues" evidence="1">
    <location>
        <begin position="94"/>
        <end position="108"/>
    </location>
</feature>